<dbReference type="Pfam" id="PF00465">
    <property type="entry name" value="Fe-ADH"/>
    <property type="match status" value="1"/>
</dbReference>
<reference evidence="4" key="2">
    <citation type="submission" date="2021-04" db="EMBL/GenBank/DDBJ databases">
        <authorList>
            <person name="Gilroy R."/>
        </authorList>
    </citation>
    <scope>NUCLEOTIDE SEQUENCE</scope>
    <source>
        <strain evidence="4">3436</strain>
    </source>
</reference>
<dbReference type="SUPFAM" id="SSF56796">
    <property type="entry name" value="Dehydroquinate synthase-like"/>
    <property type="match status" value="1"/>
</dbReference>
<evidence type="ECO:0000259" key="2">
    <source>
        <dbReference type="Pfam" id="PF00465"/>
    </source>
</evidence>
<dbReference type="EMBL" id="DXBO01000136">
    <property type="protein sequence ID" value="HIZ48980.1"/>
    <property type="molecule type" value="Genomic_DNA"/>
</dbReference>
<dbReference type="GO" id="GO:0008106">
    <property type="term" value="F:alcohol dehydrogenase (NADP+) activity"/>
    <property type="evidence" value="ECO:0007669"/>
    <property type="project" value="TreeGrafter"/>
</dbReference>
<feature type="domain" description="Fe-containing alcohol dehydrogenase-like C-terminal" evidence="3">
    <location>
        <begin position="195"/>
        <end position="393"/>
    </location>
</feature>
<dbReference type="PANTHER" id="PTHR43633:SF1">
    <property type="entry name" value="ALCOHOL DEHYDROGENASE YQHD"/>
    <property type="match status" value="1"/>
</dbReference>
<dbReference type="FunFam" id="3.40.50.1970:FF:000003">
    <property type="entry name" value="Alcohol dehydrogenase, iron-containing"/>
    <property type="match status" value="1"/>
</dbReference>
<proteinExistence type="predicted"/>
<evidence type="ECO:0000313" key="5">
    <source>
        <dbReference type="Proteomes" id="UP000824031"/>
    </source>
</evidence>
<protein>
    <submittedName>
        <fullName evidence="4">Iron-containing alcohol dehydrogenase</fullName>
    </submittedName>
</protein>
<comment type="caution">
    <text evidence="4">The sequence shown here is derived from an EMBL/GenBank/DDBJ whole genome shotgun (WGS) entry which is preliminary data.</text>
</comment>
<keyword evidence="1" id="KW-0560">Oxidoreductase</keyword>
<dbReference type="Gene3D" id="3.40.50.1970">
    <property type="match status" value="1"/>
</dbReference>
<dbReference type="GO" id="GO:0046872">
    <property type="term" value="F:metal ion binding"/>
    <property type="evidence" value="ECO:0007669"/>
    <property type="project" value="InterPro"/>
</dbReference>
<dbReference type="AlphaFoldDB" id="A0A9D2JFV1"/>
<dbReference type="InterPro" id="IPR056798">
    <property type="entry name" value="ADH_Fe_C"/>
</dbReference>
<dbReference type="PANTHER" id="PTHR43633">
    <property type="entry name" value="ALCOHOL DEHYDROGENASE YQHD"/>
    <property type="match status" value="1"/>
</dbReference>
<sequence length="394" mass="42374">MANNFTFYSPTEIVFGRGTHTQAAEYIRKYGGSRVLVVYGSERVVKSGLLEQVVAPMRQAGLVCHLLGGVVPNPHLGKVYEGIEIGKREGIDFLLAVGGGSVIDTAKAIAYGLAEPDRDVWELFDGKRAAKACLPLASVLTIAAAGSESSNSAVITNEKTGQKRPYDDNLARPKFAVMNPELTLTLPDYQTQSGCADIMMHTMERYFTGSGNMELTDALAEALLRTVMTNARILHEDPANYDARAEVMWAGSLAHNDLTGCGNGGGDFATHMLEHEMGGMFDVTHGAGLAAIWPSWARYVCASAMPRFVRYAVNVMGVTPGADDAETAEKGIRAMEDFYRSIGMPTNMRELGIAPTDDQLHAMAASCASACGGSKGSARLLYEADMYNIYKMAL</sequence>
<dbReference type="GO" id="GO:0005829">
    <property type="term" value="C:cytosol"/>
    <property type="evidence" value="ECO:0007669"/>
    <property type="project" value="TreeGrafter"/>
</dbReference>
<organism evidence="4 5">
    <name type="scientific">Candidatus Gemmiger excrementavium</name>
    <dbReference type="NCBI Taxonomy" id="2838608"/>
    <lineage>
        <taxon>Bacteria</taxon>
        <taxon>Bacillati</taxon>
        <taxon>Bacillota</taxon>
        <taxon>Clostridia</taxon>
        <taxon>Eubacteriales</taxon>
        <taxon>Gemmiger</taxon>
    </lineage>
</organism>
<dbReference type="Gene3D" id="1.20.1090.10">
    <property type="entry name" value="Dehydroquinate synthase-like - alpha domain"/>
    <property type="match status" value="1"/>
</dbReference>
<gene>
    <name evidence="4" type="ORF">H9810_09690</name>
</gene>
<evidence type="ECO:0000313" key="4">
    <source>
        <dbReference type="EMBL" id="HIZ48980.1"/>
    </source>
</evidence>
<reference evidence="4" key="1">
    <citation type="journal article" date="2021" name="PeerJ">
        <title>Extensive microbial diversity within the chicken gut microbiome revealed by metagenomics and culture.</title>
        <authorList>
            <person name="Gilroy R."/>
            <person name="Ravi A."/>
            <person name="Getino M."/>
            <person name="Pursley I."/>
            <person name="Horton D.L."/>
            <person name="Alikhan N.F."/>
            <person name="Baker D."/>
            <person name="Gharbi K."/>
            <person name="Hall N."/>
            <person name="Watson M."/>
            <person name="Adriaenssens E.M."/>
            <person name="Foster-Nyarko E."/>
            <person name="Jarju S."/>
            <person name="Secka A."/>
            <person name="Antonio M."/>
            <person name="Oren A."/>
            <person name="Chaudhuri R.R."/>
            <person name="La Ragione R."/>
            <person name="Hildebrand F."/>
            <person name="Pallen M.J."/>
        </authorList>
    </citation>
    <scope>NUCLEOTIDE SEQUENCE</scope>
    <source>
        <strain evidence="4">3436</strain>
    </source>
</reference>
<accession>A0A9D2JFV1</accession>
<dbReference type="CDD" id="cd08187">
    <property type="entry name" value="BDH"/>
    <property type="match status" value="1"/>
</dbReference>
<evidence type="ECO:0000256" key="1">
    <source>
        <dbReference type="ARBA" id="ARBA00023002"/>
    </source>
</evidence>
<name>A0A9D2JFV1_9FIRM</name>
<feature type="domain" description="Alcohol dehydrogenase iron-type/glycerol dehydrogenase GldA" evidence="2">
    <location>
        <begin position="10"/>
        <end position="180"/>
    </location>
</feature>
<dbReference type="GO" id="GO:1990002">
    <property type="term" value="F:methylglyoxal reductase (NADPH) (acetol producing) activity"/>
    <property type="evidence" value="ECO:0007669"/>
    <property type="project" value="TreeGrafter"/>
</dbReference>
<dbReference type="GO" id="GO:1990362">
    <property type="term" value="F:butanol dehydrogenase (NAD+) activity"/>
    <property type="evidence" value="ECO:0007669"/>
    <property type="project" value="InterPro"/>
</dbReference>
<dbReference type="InterPro" id="IPR044731">
    <property type="entry name" value="BDH-like"/>
</dbReference>
<dbReference type="InterPro" id="IPR001670">
    <property type="entry name" value="ADH_Fe/GldA"/>
</dbReference>
<evidence type="ECO:0000259" key="3">
    <source>
        <dbReference type="Pfam" id="PF25137"/>
    </source>
</evidence>
<dbReference type="Pfam" id="PF25137">
    <property type="entry name" value="ADH_Fe_C"/>
    <property type="match status" value="1"/>
</dbReference>
<dbReference type="Proteomes" id="UP000824031">
    <property type="component" value="Unassembled WGS sequence"/>
</dbReference>